<feature type="region of interest" description="Disordered" evidence="8">
    <location>
        <begin position="418"/>
        <end position="438"/>
    </location>
</feature>
<dbReference type="GO" id="GO:0007094">
    <property type="term" value="P:mitotic spindle assembly checkpoint signaling"/>
    <property type="evidence" value="ECO:0007669"/>
    <property type="project" value="InterPro"/>
</dbReference>
<dbReference type="SMART" id="SM00777">
    <property type="entry name" value="Mad3_BUB1_I"/>
    <property type="match status" value="1"/>
</dbReference>
<dbReference type="InParanoid" id="A0A6J2XQI5"/>
<evidence type="ECO:0000256" key="1">
    <source>
        <dbReference type="ARBA" id="ARBA00004629"/>
    </source>
</evidence>
<proteinExistence type="predicted"/>
<reference evidence="12" key="1">
    <citation type="submission" date="2025-08" db="UniProtKB">
        <authorList>
            <consortium name="RefSeq"/>
        </authorList>
    </citation>
    <scope>IDENTIFICATION</scope>
    <source>
        <tissue evidence="12">Gonads</tissue>
    </source>
</reference>
<dbReference type="AlphaFoldDB" id="A0A6J2XQI5"/>
<dbReference type="InterPro" id="IPR000719">
    <property type="entry name" value="Prot_kinase_dom"/>
</dbReference>
<dbReference type="InterPro" id="IPR013212">
    <property type="entry name" value="Mad3/Bub1_I"/>
</dbReference>
<dbReference type="Gene3D" id="1.10.510.10">
    <property type="entry name" value="Transferase(Phosphotransferase) domain 1"/>
    <property type="match status" value="1"/>
</dbReference>
<dbReference type="PROSITE" id="PS00107">
    <property type="entry name" value="PROTEIN_KINASE_ATP"/>
    <property type="match status" value="1"/>
</dbReference>
<keyword evidence="6" id="KW-0137">Centromere</keyword>
<dbReference type="GO" id="GO:0004672">
    <property type="term" value="F:protein kinase activity"/>
    <property type="evidence" value="ECO:0007669"/>
    <property type="project" value="InterPro"/>
</dbReference>
<evidence type="ECO:0000256" key="2">
    <source>
        <dbReference type="ARBA" id="ARBA00022454"/>
    </source>
</evidence>
<feature type="domain" description="Protein kinase" evidence="9">
    <location>
        <begin position="798"/>
        <end position="1079"/>
    </location>
</feature>
<dbReference type="PANTHER" id="PTHR14030">
    <property type="entry name" value="MITOTIC CHECKPOINT SERINE/THREONINE-PROTEIN KINASE BUB1"/>
    <property type="match status" value="1"/>
</dbReference>
<dbReference type="InterPro" id="IPR015661">
    <property type="entry name" value="Bub1/Mad3"/>
</dbReference>
<dbReference type="PROSITE" id="PS51489">
    <property type="entry name" value="BUB1_N"/>
    <property type="match status" value="1"/>
</dbReference>
<dbReference type="SUPFAM" id="SSF56112">
    <property type="entry name" value="Protein kinase-like (PK-like)"/>
    <property type="match status" value="1"/>
</dbReference>
<dbReference type="PANTHER" id="PTHR14030:SF4">
    <property type="entry name" value="BUB1 KINASE, ISOFORM A-RELATED"/>
    <property type="match status" value="1"/>
</dbReference>
<evidence type="ECO:0000259" key="9">
    <source>
        <dbReference type="PROSITE" id="PS50011"/>
    </source>
</evidence>
<keyword evidence="3 7" id="KW-0547">Nucleotide-binding</keyword>
<dbReference type="RefSeq" id="XP_030753642.1">
    <property type="nucleotide sequence ID" value="XM_030897782.1"/>
</dbReference>
<keyword evidence="4" id="KW-0995">Kinetochore</keyword>
<keyword evidence="11" id="KW-1185">Reference proteome</keyword>
<dbReference type="PROSITE" id="PS00108">
    <property type="entry name" value="PROTEIN_KINASE_ST"/>
    <property type="match status" value="1"/>
</dbReference>
<sequence length="1079" mass="122305">MEFDYSKENIQPLRRGRNAQQLEMALQAQTNQEYQMQLLQQKEEYEQLISNYEGNDPLENYYNYIIWIEESYPKSGHEGNCIALLEHCLGIFENDTRYTNDRRFCKLWIKYIDMFPNPLELYLMMKSKNLCTGCADFYKAWAYYYEAVGDFQKANNVFEEGKKNLAQPYEDLEIAHKNLITAAGEHVLFGRNENRLQEKRQALISLHSHPSGRVNNVRVPSGTNNGISILPNTHCVSSNVQPHVFEEQCLSGSLAASAPPKSIISVAKRQEAPKENTLKAGPWTTVSHKKRLLSSHSSAGPGFLVHEDNFDESLVGLPANLPLECLEDYSNWHVAIVNYPDEASPSVTHGYPKHRVYIDPQTEFSIEELRATRYRKSIGAVQHVETCQAVQSILIDDDEDDDLIVLDLPHLESEEVKPNFDIQPSSPVNDPSHSFNNEVTSTVRHSPWKSQAEHQNFLKDVFSKSNEFRISGAVPPTKCMEFEDPQPQAPKNCFRLSFSPEERSGRGIFVNYEGSPEIPPQAPPKGNAMRTAFRVLNADEVETGSRGGMDGAMAAQPADGARPMVHLPFSDSSSSSCDDNDVPGFNPLELSCTTQQFNFNLNAMQVSTPQNKIHISEVSNEQDLHSTKKRLFSDNKLHEDKALSTILEEKSGCISSSSSSGAATKSSIYSQQIKMSTISEEHNSYLEQNLKANAALRRSLLGNLMDDLEDVLPTQVICTPHSPMQSTPIESPVRKIPPPNLTRPLEYIPSDPFNPNLISRLLERVSFPGIHHQGLLQIDGNPKLSIRKDPIYIGSDSYIIEKLLGKGQFGTVFKAQNLHMRTTVALKHQKPPNKWEYYICRELQARLASHSLRDRFMDISIGYFSDQASILVSQYQPFGSLLDTANLLKTLDRQTTGKESICIYFTLEMLKIVKAMHEVKIIHADIKPDNFLVIMTADNSLSLQLIDFGCSIDMTLFPENATFTRPITTDNFVCCEVQERRPWSYHTDLFCVAASAHVLLFQEYIELKKTGDVWSILKHFPRYIKIDLWNMFFSTLLNQQAGPANTDSLELLFQEELELNPRRDVNIHLRKLINMLKNR</sequence>
<dbReference type="GO" id="GO:0000776">
    <property type="term" value="C:kinetochore"/>
    <property type="evidence" value="ECO:0007669"/>
    <property type="project" value="UniProtKB-KW"/>
</dbReference>
<evidence type="ECO:0000256" key="4">
    <source>
        <dbReference type="ARBA" id="ARBA00022838"/>
    </source>
</evidence>
<dbReference type="PROSITE" id="PS50011">
    <property type="entry name" value="PROTEIN_KINASE_DOM"/>
    <property type="match status" value="1"/>
</dbReference>
<dbReference type="OrthoDB" id="248495at2759"/>
<dbReference type="SMART" id="SM00220">
    <property type="entry name" value="S_TKc"/>
    <property type="match status" value="1"/>
</dbReference>
<dbReference type="Proteomes" id="UP000504635">
    <property type="component" value="Unplaced"/>
</dbReference>
<dbReference type="FunFam" id="1.25.40.430:FF:000003">
    <property type="entry name" value="Checkpoint serine/threonine-protein kinase BUB1"/>
    <property type="match status" value="1"/>
</dbReference>
<dbReference type="FunCoup" id="A0A6J2XQI5">
    <property type="interactions" value="419"/>
</dbReference>
<feature type="domain" description="BUB1 N-terminal" evidence="10">
    <location>
        <begin position="45"/>
        <end position="201"/>
    </location>
</feature>
<dbReference type="InterPro" id="IPR008271">
    <property type="entry name" value="Ser/Thr_kinase_AS"/>
</dbReference>
<dbReference type="InterPro" id="IPR017441">
    <property type="entry name" value="Protein_kinase_ATP_BS"/>
</dbReference>
<organism evidence="11 12">
    <name type="scientific">Sitophilus oryzae</name>
    <name type="common">Rice weevil</name>
    <name type="synonym">Curculio oryzae</name>
    <dbReference type="NCBI Taxonomy" id="7048"/>
    <lineage>
        <taxon>Eukaryota</taxon>
        <taxon>Metazoa</taxon>
        <taxon>Ecdysozoa</taxon>
        <taxon>Arthropoda</taxon>
        <taxon>Hexapoda</taxon>
        <taxon>Insecta</taxon>
        <taxon>Pterygota</taxon>
        <taxon>Neoptera</taxon>
        <taxon>Endopterygota</taxon>
        <taxon>Coleoptera</taxon>
        <taxon>Polyphaga</taxon>
        <taxon>Cucujiformia</taxon>
        <taxon>Curculionidae</taxon>
        <taxon>Dryophthorinae</taxon>
        <taxon>Sitophilus</taxon>
    </lineage>
</organism>
<evidence type="ECO:0000256" key="5">
    <source>
        <dbReference type="ARBA" id="ARBA00022840"/>
    </source>
</evidence>
<dbReference type="GO" id="GO:0032991">
    <property type="term" value="C:protein-containing complex"/>
    <property type="evidence" value="ECO:0007669"/>
    <property type="project" value="UniProtKB-ARBA"/>
</dbReference>
<dbReference type="Pfam" id="PF08311">
    <property type="entry name" value="Mad3_BUB1_I"/>
    <property type="match status" value="1"/>
</dbReference>
<dbReference type="InterPro" id="IPR011009">
    <property type="entry name" value="Kinase-like_dom_sf"/>
</dbReference>
<evidence type="ECO:0000256" key="8">
    <source>
        <dbReference type="SAM" id="MobiDB-lite"/>
    </source>
</evidence>
<accession>A0A6J2XQI5</accession>
<name>A0A6J2XQI5_SITOR</name>
<gene>
    <name evidence="12" type="primary">LOC115880552</name>
</gene>
<dbReference type="GO" id="GO:0005524">
    <property type="term" value="F:ATP binding"/>
    <property type="evidence" value="ECO:0007669"/>
    <property type="project" value="UniProtKB-UniRule"/>
</dbReference>
<dbReference type="GO" id="GO:0051754">
    <property type="term" value="P:meiotic sister chromatid cohesion, centromeric"/>
    <property type="evidence" value="ECO:0007669"/>
    <property type="project" value="TreeGrafter"/>
</dbReference>
<dbReference type="GO" id="GO:0005634">
    <property type="term" value="C:nucleus"/>
    <property type="evidence" value="ECO:0007669"/>
    <property type="project" value="TreeGrafter"/>
</dbReference>
<dbReference type="KEGG" id="soy:115880552"/>
<evidence type="ECO:0000256" key="6">
    <source>
        <dbReference type="ARBA" id="ARBA00023328"/>
    </source>
</evidence>
<evidence type="ECO:0000313" key="12">
    <source>
        <dbReference type="RefSeq" id="XP_030753642.1"/>
    </source>
</evidence>
<feature type="binding site" evidence="7">
    <location>
        <position position="827"/>
    </location>
    <ligand>
        <name>ATP</name>
        <dbReference type="ChEBI" id="CHEBI:30616"/>
    </ligand>
</feature>
<evidence type="ECO:0000256" key="7">
    <source>
        <dbReference type="PROSITE-ProRule" id="PRU10141"/>
    </source>
</evidence>
<keyword evidence="5 7" id="KW-0067">ATP-binding</keyword>
<protein>
    <submittedName>
        <fullName evidence="12">Mitotic checkpoint serine/threonine-protein kinase BUB1 beta-like</fullName>
    </submittedName>
</protein>
<dbReference type="GeneID" id="115880552"/>
<dbReference type="Gene3D" id="1.25.40.430">
    <property type="match status" value="1"/>
</dbReference>
<dbReference type="Pfam" id="PF00069">
    <property type="entry name" value="Pkinase"/>
    <property type="match status" value="1"/>
</dbReference>
<evidence type="ECO:0000259" key="10">
    <source>
        <dbReference type="PROSITE" id="PS51489"/>
    </source>
</evidence>
<evidence type="ECO:0000313" key="11">
    <source>
        <dbReference type="Proteomes" id="UP000504635"/>
    </source>
</evidence>
<evidence type="ECO:0000256" key="3">
    <source>
        <dbReference type="ARBA" id="ARBA00022741"/>
    </source>
</evidence>
<comment type="subcellular location">
    <subcellularLocation>
        <location evidence="1">Chromosome</location>
        <location evidence="1">Centromere</location>
        <location evidence="1">Kinetochore</location>
    </subcellularLocation>
</comment>
<feature type="compositionally biased region" description="Polar residues" evidence="8">
    <location>
        <begin position="422"/>
        <end position="438"/>
    </location>
</feature>
<keyword evidence="2" id="KW-0158">Chromosome</keyword>